<evidence type="ECO:0000256" key="6">
    <source>
        <dbReference type="SAM" id="Phobius"/>
    </source>
</evidence>
<reference evidence="7 8" key="1">
    <citation type="submission" date="2019-08" db="EMBL/GenBank/DDBJ databases">
        <authorList>
            <person name="Peeters C."/>
        </authorList>
    </citation>
    <scope>NUCLEOTIDE SEQUENCE [LARGE SCALE GENOMIC DNA]</scope>
    <source>
        <strain evidence="7 8">LMG 31118</strain>
    </source>
</reference>
<keyword evidence="4 6" id="KW-1133">Transmembrane helix</keyword>
<evidence type="ECO:0000256" key="4">
    <source>
        <dbReference type="ARBA" id="ARBA00022989"/>
    </source>
</evidence>
<protein>
    <submittedName>
        <fullName evidence="7">Lysine transporter LysE</fullName>
    </submittedName>
</protein>
<feature type="transmembrane region" description="Helical" evidence="6">
    <location>
        <begin position="202"/>
        <end position="227"/>
    </location>
</feature>
<feature type="transmembrane region" description="Helical" evidence="6">
    <location>
        <begin position="35"/>
        <end position="53"/>
    </location>
</feature>
<dbReference type="GO" id="GO:0015171">
    <property type="term" value="F:amino acid transmembrane transporter activity"/>
    <property type="evidence" value="ECO:0007669"/>
    <property type="project" value="TreeGrafter"/>
</dbReference>
<accession>A0A5E5ANV3</accession>
<keyword evidence="2" id="KW-1003">Cell membrane</keyword>
<feature type="transmembrane region" description="Helical" evidence="6">
    <location>
        <begin position="102"/>
        <end position="121"/>
    </location>
</feature>
<dbReference type="PANTHER" id="PTHR30086">
    <property type="entry name" value="ARGININE EXPORTER PROTEIN ARGO"/>
    <property type="match status" value="1"/>
</dbReference>
<name>A0A5E5ANV3_9BURK</name>
<feature type="transmembrane region" description="Helical" evidence="6">
    <location>
        <begin position="239"/>
        <end position="256"/>
    </location>
</feature>
<feature type="transmembrane region" description="Helical" evidence="6">
    <location>
        <begin position="65"/>
        <end position="82"/>
    </location>
</feature>
<dbReference type="Proteomes" id="UP000414136">
    <property type="component" value="Unassembled WGS sequence"/>
</dbReference>
<dbReference type="InterPro" id="IPR001123">
    <property type="entry name" value="LeuE-type"/>
</dbReference>
<comment type="subcellular location">
    <subcellularLocation>
        <location evidence="1">Cell membrane</location>
        <topology evidence="1">Multi-pass membrane protein</topology>
    </subcellularLocation>
</comment>
<evidence type="ECO:0000256" key="3">
    <source>
        <dbReference type="ARBA" id="ARBA00022692"/>
    </source>
</evidence>
<evidence type="ECO:0000256" key="5">
    <source>
        <dbReference type="ARBA" id="ARBA00023136"/>
    </source>
</evidence>
<gene>
    <name evidence="7" type="ORF">PCA31118_04818</name>
</gene>
<dbReference type="PANTHER" id="PTHR30086:SF20">
    <property type="entry name" value="ARGININE EXPORTER PROTEIN ARGO-RELATED"/>
    <property type="match status" value="1"/>
</dbReference>
<dbReference type="GO" id="GO:0033228">
    <property type="term" value="P:cysteine export across plasma membrane"/>
    <property type="evidence" value="ECO:0007669"/>
    <property type="project" value="TreeGrafter"/>
</dbReference>
<dbReference type="EMBL" id="CABPSQ010000014">
    <property type="protein sequence ID" value="VVE74687.1"/>
    <property type="molecule type" value="Genomic_DNA"/>
</dbReference>
<dbReference type="GO" id="GO:0005886">
    <property type="term" value="C:plasma membrane"/>
    <property type="evidence" value="ECO:0007669"/>
    <property type="project" value="UniProtKB-SubCell"/>
</dbReference>
<evidence type="ECO:0000256" key="1">
    <source>
        <dbReference type="ARBA" id="ARBA00004651"/>
    </source>
</evidence>
<evidence type="ECO:0000313" key="8">
    <source>
        <dbReference type="Proteomes" id="UP000414136"/>
    </source>
</evidence>
<evidence type="ECO:0000313" key="7">
    <source>
        <dbReference type="EMBL" id="VVE74687.1"/>
    </source>
</evidence>
<keyword evidence="8" id="KW-1185">Reference proteome</keyword>
<dbReference type="Pfam" id="PF01810">
    <property type="entry name" value="LysE"/>
    <property type="match status" value="1"/>
</dbReference>
<sequence length="258" mass="27800">MGDDGPYNCHGRKPVQARTDSANCTGCRGTGVPMLWLRVIFSVLPVAALTRRYPLPLTIMTTEQLLAFCAFAVITLVTPGPNNMMILTSGLNYGFMRTLPHLAGIAFGFALMVFLTGAGLHTVFVRFPVIHTVLKYVGAAYLLWLAWHLARSGPMDGERRGRERPLGFIGAAAFQWVNPKAWVMAVGAISTYLPNASHLPDVALLAVIYGALGAPCIGLWAGFGVAMRRVLTDARSVRVFNGVAAALLVASLYPILVE</sequence>
<feature type="transmembrane region" description="Helical" evidence="6">
    <location>
        <begin position="133"/>
        <end position="150"/>
    </location>
</feature>
<keyword evidence="3 6" id="KW-0812">Transmembrane</keyword>
<keyword evidence="5 6" id="KW-0472">Membrane</keyword>
<organism evidence="7 8">
    <name type="scientific">Pandoraea captiosa</name>
    <dbReference type="NCBI Taxonomy" id="2508302"/>
    <lineage>
        <taxon>Bacteria</taxon>
        <taxon>Pseudomonadati</taxon>
        <taxon>Pseudomonadota</taxon>
        <taxon>Betaproteobacteria</taxon>
        <taxon>Burkholderiales</taxon>
        <taxon>Burkholderiaceae</taxon>
        <taxon>Pandoraea</taxon>
    </lineage>
</organism>
<evidence type="ECO:0000256" key="2">
    <source>
        <dbReference type="ARBA" id="ARBA00022475"/>
    </source>
</evidence>
<proteinExistence type="predicted"/>
<dbReference type="AlphaFoldDB" id="A0A5E5ANV3"/>